<dbReference type="RefSeq" id="WP_075945216.1">
    <property type="nucleotide sequence ID" value="NZ_LT629709.1"/>
</dbReference>
<organism evidence="1 2">
    <name type="scientific">Pseudomonas reinekei</name>
    <dbReference type="NCBI Taxonomy" id="395598"/>
    <lineage>
        <taxon>Bacteria</taxon>
        <taxon>Pseudomonadati</taxon>
        <taxon>Pseudomonadota</taxon>
        <taxon>Gammaproteobacteria</taxon>
        <taxon>Pseudomonadales</taxon>
        <taxon>Pseudomonadaceae</taxon>
        <taxon>Pseudomonas</taxon>
    </lineage>
</organism>
<sequence length="79" mass="8203">MTVGIIGANIEGAFAMALGKAGNEAVIDLVSLSIGGQLIQFPRRSIACSQPRQVQLSIAAPTSYFIGSTARRPSPETIS</sequence>
<dbReference type="Proteomes" id="UP000186756">
    <property type="component" value="Unassembled WGS sequence"/>
</dbReference>
<dbReference type="AlphaFoldDB" id="A0A1Q9X3C1"/>
<proteinExistence type="predicted"/>
<comment type="caution">
    <text evidence="1">The sequence shown here is derived from an EMBL/GenBank/DDBJ whole genome shotgun (WGS) entry which is preliminary data.</text>
</comment>
<gene>
    <name evidence="1" type="ORF">BVK86_04105</name>
</gene>
<keyword evidence="2" id="KW-1185">Reference proteome</keyword>
<name>A0A1Q9X3C1_PSERE</name>
<evidence type="ECO:0000313" key="1">
    <source>
        <dbReference type="EMBL" id="OLU05465.1"/>
    </source>
</evidence>
<reference evidence="1" key="1">
    <citation type="submission" date="2017-01" db="EMBL/GenBank/DDBJ databases">
        <authorList>
            <person name="Poblete-Castro I."/>
        </authorList>
    </citation>
    <scope>NUCLEOTIDE SEQUENCE [LARGE SCALE GENOMIC DNA]</scope>
    <source>
        <strain evidence="1">MT1</strain>
    </source>
</reference>
<dbReference type="EMBL" id="MSTQ01000002">
    <property type="protein sequence ID" value="OLU05465.1"/>
    <property type="molecule type" value="Genomic_DNA"/>
</dbReference>
<evidence type="ECO:0000313" key="2">
    <source>
        <dbReference type="Proteomes" id="UP000186756"/>
    </source>
</evidence>
<protein>
    <submittedName>
        <fullName evidence="1">Uncharacterized protein</fullName>
    </submittedName>
</protein>
<accession>A0A1Q9X3C1</accession>